<dbReference type="Gene3D" id="3.40.50.300">
    <property type="entry name" value="P-loop containing nucleotide triphosphate hydrolases"/>
    <property type="match status" value="1"/>
</dbReference>
<dbReference type="EMBL" id="CAJHOF010000017">
    <property type="protein sequence ID" value="CAD7289521.1"/>
    <property type="molecule type" value="Genomic_DNA"/>
</dbReference>
<organism evidence="2 3">
    <name type="scientific">Campylobacter majalis</name>
    <dbReference type="NCBI Taxonomy" id="2790656"/>
    <lineage>
        <taxon>Bacteria</taxon>
        <taxon>Pseudomonadati</taxon>
        <taxon>Campylobacterota</taxon>
        <taxon>Epsilonproteobacteria</taxon>
        <taxon>Campylobacterales</taxon>
        <taxon>Campylobacteraceae</taxon>
        <taxon>Campylobacter</taxon>
    </lineage>
</organism>
<proteinExistence type="predicted"/>
<dbReference type="Proteomes" id="UP000789803">
    <property type="component" value="Unassembled WGS sequence"/>
</dbReference>
<name>A0ABM8Q9D2_9BACT</name>
<sequence>MIVSVINEKGGSGKTTLAINLAFKMASDGLDIMLIDADPQKSIEVVLDYRVNNGLDLPFNSVSKTGDSLAMEARSLSTKYDSIVIDTGGRDSKEMRQALIVSDIVLIPTIITSGFDQAVLNKMLDLVGEISITNQKLKALIINNRASTNPMLQTKNEKYTEFLREVELPSNIKLAQTILHEREIYKNVIFDGKSVIELDGDNKAKDEINSLYKELLEFAKN</sequence>
<dbReference type="RefSeq" id="WP_229933377.1">
    <property type="nucleotide sequence ID" value="NZ_CAJHOF010000017.1"/>
</dbReference>
<reference evidence="2 3" key="1">
    <citation type="submission" date="2020-11" db="EMBL/GenBank/DDBJ databases">
        <authorList>
            <person name="Peeters C."/>
        </authorList>
    </citation>
    <scope>NUCLEOTIDE SEQUENCE [LARGE SCALE GENOMIC DNA]</scope>
    <source>
        <strain evidence="2 3">LMG 7974</strain>
    </source>
</reference>
<dbReference type="PIRSF" id="PIRSF009320">
    <property type="entry name" value="Nuc_binding_HP_1000"/>
    <property type="match status" value="1"/>
</dbReference>
<dbReference type="PANTHER" id="PTHR13696:SF96">
    <property type="entry name" value="COBQ_COBB_MIND_PARA NUCLEOTIDE BINDING DOMAIN-CONTAINING PROTEIN"/>
    <property type="match status" value="1"/>
</dbReference>
<gene>
    <name evidence="2" type="ORF">LMG7974_01598</name>
</gene>
<comment type="caution">
    <text evidence="2">The sequence shown here is derived from an EMBL/GenBank/DDBJ whole genome shotgun (WGS) entry which is preliminary data.</text>
</comment>
<dbReference type="InterPro" id="IPR002586">
    <property type="entry name" value="CobQ/CobB/MinD/ParA_Nub-bd_dom"/>
</dbReference>
<evidence type="ECO:0000313" key="3">
    <source>
        <dbReference type="Proteomes" id="UP000789803"/>
    </source>
</evidence>
<evidence type="ECO:0000259" key="1">
    <source>
        <dbReference type="Pfam" id="PF01656"/>
    </source>
</evidence>
<dbReference type="SUPFAM" id="SSF52540">
    <property type="entry name" value="P-loop containing nucleoside triphosphate hydrolases"/>
    <property type="match status" value="1"/>
</dbReference>
<dbReference type="InterPro" id="IPR050678">
    <property type="entry name" value="DNA_Partitioning_ATPase"/>
</dbReference>
<evidence type="ECO:0000313" key="2">
    <source>
        <dbReference type="EMBL" id="CAD7289521.1"/>
    </source>
</evidence>
<dbReference type="InterPro" id="IPR027417">
    <property type="entry name" value="P-loop_NTPase"/>
</dbReference>
<keyword evidence="3" id="KW-1185">Reference proteome</keyword>
<dbReference type="CDD" id="cd02042">
    <property type="entry name" value="ParAB_family"/>
    <property type="match status" value="1"/>
</dbReference>
<dbReference type="PANTHER" id="PTHR13696">
    <property type="entry name" value="P-LOOP CONTAINING NUCLEOSIDE TRIPHOSPHATE HYDROLASE"/>
    <property type="match status" value="1"/>
</dbReference>
<protein>
    <recommendedName>
        <fullName evidence="1">CobQ/CobB/MinD/ParA nucleotide binding domain-containing protein</fullName>
    </recommendedName>
</protein>
<feature type="domain" description="CobQ/CobB/MinD/ParA nucleotide binding" evidence="1">
    <location>
        <begin position="4"/>
        <end position="176"/>
    </location>
</feature>
<dbReference type="Pfam" id="PF01656">
    <property type="entry name" value="CbiA"/>
    <property type="match status" value="1"/>
</dbReference>
<accession>A0ABM8Q9D2</accession>